<evidence type="ECO:0000313" key="1">
    <source>
        <dbReference type="EMBL" id="MFC4819740.1"/>
    </source>
</evidence>
<keyword evidence="2" id="KW-1185">Reference proteome</keyword>
<organism evidence="1 2">
    <name type="scientific">Dokdonella ginsengisoli</name>
    <dbReference type="NCBI Taxonomy" id="363846"/>
    <lineage>
        <taxon>Bacteria</taxon>
        <taxon>Pseudomonadati</taxon>
        <taxon>Pseudomonadota</taxon>
        <taxon>Gammaproteobacteria</taxon>
        <taxon>Lysobacterales</taxon>
        <taxon>Rhodanobacteraceae</taxon>
        <taxon>Dokdonella</taxon>
    </lineage>
</organism>
<dbReference type="RefSeq" id="WP_380019535.1">
    <property type="nucleotide sequence ID" value="NZ_JBHSHD010000005.1"/>
</dbReference>
<sequence>MDSKDANDTLAAAAAGAAGWQAQDVEILGKPALDRGGCRFYNAVHRRRMDGPTVELAQLPDGRVVAGIPGRGDVAAAADILRLCGTGAPADWWAEIVVRFSGKATGKVVKSRKEAHDVGEIEKRGAQFHEPELEQAGDSTQLRFFSVRYEPDQPFRVSASLSAQGSLTVASEPLGAQ</sequence>
<evidence type="ECO:0000313" key="2">
    <source>
        <dbReference type="Proteomes" id="UP001595886"/>
    </source>
</evidence>
<dbReference type="EMBL" id="JBHSHD010000005">
    <property type="protein sequence ID" value="MFC4819740.1"/>
    <property type="molecule type" value="Genomic_DNA"/>
</dbReference>
<gene>
    <name evidence="1" type="ORF">ACFO6Q_05370</name>
</gene>
<accession>A0ABV9QSX8</accession>
<comment type="caution">
    <text evidence="1">The sequence shown here is derived from an EMBL/GenBank/DDBJ whole genome shotgun (WGS) entry which is preliminary data.</text>
</comment>
<proteinExistence type="predicted"/>
<name>A0ABV9QSX8_9GAMM</name>
<dbReference type="Proteomes" id="UP001595886">
    <property type="component" value="Unassembled WGS sequence"/>
</dbReference>
<reference evidence="2" key="1">
    <citation type="journal article" date="2019" name="Int. J. Syst. Evol. Microbiol.">
        <title>The Global Catalogue of Microorganisms (GCM) 10K type strain sequencing project: providing services to taxonomists for standard genome sequencing and annotation.</title>
        <authorList>
            <consortium name="The Broad Institute Genomics Platform"/>
            <consortium name="The Broad Institute Genome Sequencing Center for Infectious Disease"/>
            <person name="Wu L."/>
            <person name="Ma J."/>
        </authorList>
    </citation>
    <scope>NUCLEOTIDE SEQUENCE [LARGE SCALE GENOMIC DNA]</scope>
    <source>
        <strain evidence="2">CCUG 30340</strain>
    </source>
</reference>
<protein>
    <submittedName>
        <fullName evidence="1">Uncharacterized protein</fullName>
    </submittedName>
</protein>